<accession>A0A3P3WJ74</accession>
<evidence type="ECO:0008006" key="3">
    <source>
        <dbReference type="Google" id="ProtNLM"/>
    </source>
</evidence>
<protein>
    <recommendedName>
        <fullName evidence="3">SH3 domain-containing protein</fullName>
    </recommendedName>
</protein>
<dbReference type="Proteomes" id="UP000275719">
    <property type="component" value="Unassembled WGS sequence"/>
</dbReference>
<name>A0A3P3WJ74_9FLAO</name>
<evidence type="ECO:0000313" key="1">
    <source>
        <dbReference type="EMBL" id="RRJ92813.1"/>
    </source>
</evidence>
<evidence type="ECO:0000313" key="2">
    <source>
        <dbReference type="Proteomes" id="UP000275719"/>
    </source>
</evidence>
<keyword evidence="2" id="KW-1185">Reference proteome</keyword>
<proteinExistence type="predicted"/>
<dbReference type="OrthoDB" id="7054664at2"/>
<reference evidence="1 2" key="1">
    <citation type="submission" date="2018-11" db="EMBL/GenBank/DDBJ databases">
        <title>Flavobacterium sp. nov., YIM 102701-2 draft genome.</title>
        <authorList>
            <person name="Li G."/>
            <person name="Jiang Y."/>
        </authorList>
    </citation>
    <scope>NUCLEOTIDE SEQUENCE [LARGE SCALE GENOMIC DNA]</scope>
    <source>
        <strain evidence="1 2">YIM 102701-2</strain>
    </source>
</reference>
<dbReference type="EMBL" id="RQVQ01000003">
    <property type="protein sequence ID" value="RRJ92813.1"/>
    <property type="molecule type" value="Genomic_DNA"/>
</dbReference>
<dbReference type="AlphaFoldDB" id="A0A3P3WJ74"/>
<dbReference type="Gene3D" id="2.30.30.40">
    <property type="entry name" value="SH3 Domains"/>
    <property type="match status" value="1"/>
</dbReference>
<comment type="caution">
    <text evidence="1">The sequence shown here is derived from an EMBL/GenBank/DDBJ whole genome shotgun (WGS) entry which is preliminary data.</text>
</comment>
<organism evidence="1 2">
    <name type="scientific">Paenimyroides tangerinum</name>
    <dbReference type="NCBI Taxonomy" id="2488728"/>
    <lineage>
        <taxon>Bacteria</taxon>
        <taxon>Pseudomonadati</taxon>
        <taxon>Bacteroidota</taxon>
        <taxon>Flavobacteriia</taxon>
        <taxon>Flavobacteriales</taxon>
        <taxon>Flavobacteriaceae</taxon>
        <taxon>Paenimyroides</taxon>
    </lineage>
</organism>
<sequence length="238" mass="27406">MKKILLVFILFSTSIYGQFYKIVDKDGYVNLRDKPNSNSKIVSKIKSGEYVLEFDYTDNPNWMNVDFSSNNDESIGGFIHKSRLISLKDFTPINFIKTIDNVMYFENKALNIEVVISIDDFNKKVEGKYLSKKNGFLGSYKGKEIWGTDGNIPRKKYKSIVIIQKAKRFEIPTLEFENLFEPHFFKEQADSFFIDIRYDSTDDIITISSLNSDAAGAYAVLFVIKNGKLINKKTVIPF</sequence>
<dbReference type="RefSeq" id="WP_125016883.1">
    <property type="nucleotide sequence ID" value="NZ_RQVQ01000003.1"/>
</dbReference>
<gene>
    <name evidence="1" type="ORF">EG240_02015</name>
</gene>